<accession>A0A7W9GEN4</accession>
<evidence type="ECO:0000313" key="4">
    <source>
        <dbReference type="Proteomes" id="UP000579153"/>
    </source>
</evidence>
<evidence type="ECO:0000313" key="3">
    <source>
        <dbReference type="EMBL" id="MBB5782435.1"/>
    </source>
</evidence>
<keyword evidence="4" id="KW-1185">Reference proteome</keyword>
<dbReference type="PANTHER" id="PTHR35526">
    <property type="entry name" value="ANTI-SIGMA-F FACTOR RSBW-RELATED"/>
    <property type="match status" value="1"/>
</dbReference>
<dbReference type="PANTHER" id="PTHR35526:SF3">
    <property type="entry name" value="ANTI-SIGMA-F FACTOR RSBW"/>
    <property type="match status" value="1"/>
</dbReference>
<feature type="domain" description="Histidine kinase/HSP90-like ATPase" evidence="2">
    <location>
        <begin position="16"/>
        <end position="121"/>
    </location>
</feature>
<evidence type="ECO:0000256" key="1">
    <source>
        <dbReference type="ARBA" id="ARBA00022527"/>
    </source>
</evidence>
<name>A0A7W9GEN4_9ACTN</name>
<dbReference type="CDD" id="cd16936">
    <property type="entry name" value="HATPase_RsbW-like"/>
    <property type="match status" value="1"/>
</dbReference>
<dbReference type="InterPro" id="IPR036890">
    <property type="entry name" value="HATPase_C_sf"/>
</dbReference>
<dbReference type="SUPFAM" id="SSF55874">
    <property type="entry name" value="ATPase domain of HSP90 chaperone/DNA topoisomerase II/histidine kinase"/>
    <property type="match status" value="1"/>
</dbReference>
<keyword evidence="1" id="KW-0808">Transferase</keyword>
<dbReference type="EMBL" id="JACHMB010000001">
    <property type="protein sequence ID" value="MBB5782435.1"/>
    <property type="molecule type" value="Genomic_DNA"/>
</dbReference>
<dbReference type="Pfam" id="PF13581">
    <property type="entry name" value="HATPase_c_2"/>
    <property type="match status" value="1"/>
</dbReference>
<evidence type="ECO:0000259" key="2">
    <source>
        <dbReference type="Pfam" id="PF13581"/>
    </source>
</evidence>
<dbReference type="InterPro" id="IPR003594">
    <property type="entry name" value="HATPase_dom"/>
</dbReference>
<dbReference type="RefSeq" id="WP_185075524.1">
    <property type="nucleotide sequence ID" value="NZ_JACHMB010000001.1"/>
</dbReference>
<keyword evidence="1" id="KW-0418">Kinase</keyword>
<dbReference type="Proteomes" id="UP000579153">
    <property type="component" value="Unassembled WGS sequence"/>
</dbReference>
<protein>
    <submittedName>
        <fullName evidence="3">Anti-sigma regulatory factor (Ser/Thr protein kinase)</fullName>
    </submittedName>
</protein>
<gene>
    <name evidence="3" type="ORF">HD596_009191</name>
</gene>
<dbReference type="AlphaFoldDB" id="A0A7W9GEN4"/>
<dbReference type="InterPro" id="IPR050267">
    <property type="entry name" value="Anti-sigma-factor_SerPK"/>
</dbReference>
<dbReference type="Gene3D" id="3.30.565.10">
    <property type="entry name" value="Histidine kinase-like ATPase, C-terminal domain"/>
    <property type="match status" value="1"/>
</dbReference>
<dbReference type="GO" id="GO:0004674">
    <property type="term" value="F:protein serine/threonine kinase activity"/>
    <property type="evidence" value="ECO:0007669"/>
    <property type="project" value="UniProtKB-KW"/>
</dbReference>
<keyword evidence="1" id="KW-0723">Serine/threonine-protein kinase</keyword>
<organism evidence="3 4">
    <name type="scientific">Nonomuraea jabiensis</name>
    <dbReference type="NCBI Taxonomy" id="882448"/>
    <lineage>
        <taxon>Bacteria</taxon>
        <taxon>Bacillati</taxon>
        <taxon>Actinomycetota</taxon>
        <taxon>Actinomycetes</taxon>
        <taxon>Streptosporangiales</taxon>
        <taxon>Streptosporangiaceae</taxon>
        <taxon>Nonomuraea</taxon>
    </lineage>
</organism>
<reference evidence="3 4" key="1">
    <citation type="submission" date="2020-08" db="EMBL/GenBank/DDBJ databases">
        <title>Sequencing the genomes of 1000 actinobacteria strains.</title>
        <authorList>
            <person name="Klenk H.-P."/>
        </authorList>
    </citation>
    <scope>NUCLEOTIDE SEQUENCE [LARGE SCALE GENOMIC DNA]</scope>
    <source>
        <strain evidence="3 4">DSM 45507</strain>
    </source>
</reference>
<comment type="caution">
    <text evidence="3">The sequence shown here is derived from an EMBL/GenBank/DDBJ whole genome shotgun (WGS) entry which is preliminary data.</text>
</comment>
<proteinExistence type="predicted"/>
<sequence length="152" mass="16296">MNFELHCPISPDLGYIRDLVRVHGEHHGLDDEQLDGLVLAVNEAVTNVFDHGGQAGLITARGHDDGVIVEILDVGGRLTPEHLAAATVDATGSRGFGLWVIQRLCDEVTLEDNGSGSLLTLYFRGRRAPVIQIGHRAGRGRGAQDGRSARTA</sequence>